<keyword evidence="5 8" id="KW-1133">Transmembrane helix</keyword>
<dbReference type="AlphaFoldDB" id="A0A8X6JUZ1"/>
<protein>
    <recommendedName>
        <fullName evidence="8">Anoctamin</fullName>
    </recommendedName>
</protein>
<dbReference type="Pfam" id="PF04547">
    <property type="entry name" value="Anoctamin"/>
    <property type="match status" value="1"/>
</dbReference>
<keyword evidence="3" id="KW-1003">Cell membrane</keyword>
<comment type="caution">
    <text evidence="11">The sequence shown here is derived from an EMBL/GenBank/DDBJ whole genome shotgun (WGS) entry which is preliminary data.</text>
</comment>
<dbReference type="EMBL" id="BMAV01025082">
    <property type="protein sequence ID" value="GFS38271.1"/>
    <property type="molecule type" value="Genomic_DNA"/>
</dbReference>
<dbReference type="GO" id="GO:0046983">
    <property type="term" value="F:protein dimerization activity"/>
    <property type="evidence" value="ECO:0007669"/>
    <property type="project" value="InterPro"/>
</dbReference>
<dbReference type="InterPro" id="IPR007632">
    <property type="entry name" value="Anoctamin"/>
</dbReference>
<feature type="transmembrane region" description="Helical" evidence="8">
    <location>
        <begin position="300"/>
        <end position="319"/>
    </location>
</feature>
<dbReference type="GO" id="GO:0005254">
    <property type="term" value="F:chloride channel activity"/>
    <property type="evidence" value="ECO:0007669"/>
    <property type="project" value="TreeGrafter"/>
</dbReference>
<evidence type="ECO:0000259" key="10">
    <source>
        <dbReference type="Pfam" id="PF16178"/>
    </source>
</evidence>
<reference evidence="11" key="1">
    <citation type="submission" date="2020-08" db="EMBL/GenBank/DDBJ databases">
        <title>Multicomponent nature underlies the extraordinary mechanical properties of spider dragline silk.</title>
        <authorList>
            <person name="Kono N."/>
            <person name="Nakamura H."/>
            <person name="Mori M."/>
            <person name="Yoshida Y."/>
            <person name="Ohtoshi R."/>
            <person name="Malay A.D."/>
            <person name="Moran D.A.P."/>
            <person name="Tomita M."/>
            <person name="Numata K."/>
            <person name="Arakawa K."/>
        </authorList>
    </citation>
    <scope>NUCLEOTIDE SEQUENCE</scope>
</reference>
<comment type="caution">
    <text evidence="8">Lacks conserved residue(s) required for the propagation of feature annotation.</text>
</comment>
<feature type="transmembrane region" description="Helical" evidence="8">
    <location>
        <begin position="670"/>
        <end position="695"/>
    </location>
</feature>
<evidence type="ECO:0000313" key="12">
    <source>
        <dbReference type="Proteomes" id="UP000886998"/>
    </source>
</evidence>
<evidence type="ECO:0000256" key="7">
    <source>
        <dbReference type="ARBA" id="ARBA00023180"/>
    </source>
</evidence>
<proteinExistence type="inferred from homology"/>
<organism evidence="11 12">
    <name type="scientific">Trichonephila inaurata madagascariensis</name>
    <dbReference type="NCBI Taxonomy" id="2747483"/>
    <lineage>
        <taxon>Eukaryota</taxon>
        <taxon>Metazoa</taxon>
        <taxon>Ecdysozoa</taxon>
        <taxon>Arthropoda</taxon>
        <taxon>Chelicerata</taxon>
        <taxon>Arachnida</taxon>
        <taxon>Araneae</taxon>
        <taxon>Araneomorphae</taxon>
        <taxon>Entelegynae</taxon>
        <taxon>Araneoidea</taxon>
        <taxon>Nephilidae</taxon>
        <taxon>Trichonephila</taxon>
        <taxon>Trichonephila inaurata</taxon>
    </lineage>
</organism>
<evidence type="ECO:0000256" key="1">
    <source>
        <dbReference type="ARBA" id="ARBA00004651"/>
    </source>
</evidence>
<feature type="domain" description="Anoctamin dimerisation" evidence="10">
    <location>
        <begin position="7"/>
        <end position="225"/>
    </location>
</feature>
<dbReference type="OrthoDB" id="6418703at2759"/>
<dbReference type="PANTHER" id="PTHR12308">
    <property type="entry name" value="ANOCTAMIN"/>
    <property type="match status" value="1"/>
</dbReference>
<feature type="transmembrane region" description="Helical" evidence="8">
    <location>
        <begin position="416"/>
        <end position="435"/>
    </location>
</feature>
<evidence type="ECO:0000256" key="4">
    <source>
        <dbReference type="ARBA" id="ARBA00022692"/>
    </source>
</evidence>
<sequence length="765" mass="89119">MLGTTSYVLVYEDPEYARDDSDSISYTQTKMENLRRRFLVGIRKEMLTVMEERVGKNIFVKVSCPLEREYKEAESMRVELPLLGLTLDNPEEEEEALIEKKMKKLFNDLESTSYASAPFQRDSLDLFMRRENENTPILWSAMRCLLVYNILSNINISRHNENGELPEKIGLTYLLMLGAFKDGFCLHDPSTLEPVSMFEIRGQTQTVIEDLEIIDNRRTLNEKWGGLCRSTPIDDIRNYFGEKIAFYFAWVSTLMRSLWIPAVLGLGVFTYGVSRRLDGDSDKGIMHLIEIIKSSSDNDLTPAFAAIICLWGTIFMEIWKRKQIALARKWYVDNFDQVESDRPQFYGTKSEFNSFTRRSILYYPFYKRLMKYLFSVSILFLMVMLVFISVTSVILYRVYMTITICEDDSKCDLLHGTIIATLLNTFSIMILGRVYELIAVKLTDWENHQTQSQYNDALVIKLFAFQFANTYASLFYTAFFRRDFQNGKGILGMDKKYTDNCGHKDNDNCMSLLSFQLLVLMIVKPFPKFIKDVLWPVIKKGLLRCRINEIDDFTTDGGISKQSYLQRELLKPSAEDFRLAEFTEKIIQYGYLVLFAASFPLAPALALIFNVIDYRIDSRRLLWWNRRPTPYRDNDIGIWFHIIDFINVCGVVSNAFLIAFNSELGRDEPLYMKFAIIIGFEHFIFIMKFIISLLIPDVPTWVKNSQKKERYLVSYLMKKQKSDAQDESIQVTENCTMDQVSRNGDIQLDLYENKGCSVPKSRWSY</sequence>
<evidence type="ECO:0000256" key="6">
    <source>
        <dbReference type="ARBA" id="ARBA00023136"/>
    </source>
</evidence>
<feature type="transmembrane region" description="Helical" evidence="8">
    <location>
        <begin position="244"/>
        <end position="271"/>
    </location>
</feature>
<accession>A0A8X6JUZ1</accession>
<feature type="domain" description="Anoctamin transmembrane" evidence="9">
    <location>
        <begin position="236"/>
        <end position="709"/>
    </location>
</feature>
<dbReference type="InterPro" id="IPR032394">
    <property type="entry name" value="Anoct_dimer"/>
</dbReference>
<evidence type="ECO:0000259" key="9">
    <source>
        <dbReference type="Pfam" id="PF04547"/>
    </source>
</evidence>
<evidence type="ECO:0000313" key="11">
    <source>
        <dbReference type="EMBL" id="GFS38271.1"/>
    </source>
</evidence>
<evidence type="ECO:0000256" key="5">
    <source>
        <dbReference type="ARBA" id="ARBA00022989"/>
    </source>
</evidence>
<dbReference type="InterPro" id="IPR049452">
    <property type="entry name" value="Anoctamin_TM"/>
</dbReference>
<comment type="subcellular location">
    <subcellularLocation>
        <location evidence="1">Cell membrane</location>
        <topology evidence="1">Multi-pass membrane protein</topology>
    </subcellularLocation>
    <subcellularLocation>
        <location evidence="8">Membrane</location>
        <topology evidence="8">Multi-pass membrane protein</topology>
    </subcellularLocation>
</comment>
<keyword evidence="4 8" id="KW-0812">Transmembrane</keyword>
<dbReference type="Pfam" id="PF16178">
    <property type="entry name" value="Anoct_dimer"/>
    <property type="match status" value="1"/>
</dbReference>
<keyword evidence="12" id="KW-1185">Reference proteome</keyword>
<dbReference type="GO" id="GO:0005886">
    <property type="term" value="C:plasma membrane"/>
    <property type="evidence" value="ECO:0007669"/>
    <property type="project" value="UniProtKB-SubCell"/>
</dbReference>
<feature type="transmembrane region" description="Helical" evidence="8">
    <location>
        <begin position="372"/>
        <end position="396"/>
    </location>
</feature>
<evidence type="ECO:0000256" key="8">
    <source>
        <dbReference type="RuleBase" id="RU280814"/>
    </source>
</evidence>
<feature type="transmembrane region" description="Helical" evidence="8">
    <location>
        <begin position="636"/>
        <end position="658"/>
    </location>
</feature>
<gene>
    <name evidence="11" type="primary">ANO6</name>
    <name evidence="11" type="ORF">TNIN_488891</name>
</gene>
<feature type="transmembrane region" description="Helical" evidence="8">
    <location>
        <begin position="591"/>
        <end position="616"/>
    </location>
</feature>
<name>A0A8X6JUZ1_9ARAC</name>
<evidence type="ECO:0000256" key="2">
    <source>
        <dbReference type="ARBA" id="ARBA00009671"/>
    </source>
</evidence>
<keyword evidence="7" id="KW-0325">Glycoprotein</keyword>
<evidence type="ECO:0000256" key="3">
    <source>
        <dbReference type="ARBA" id="ARBA00022475"/>
    </source>
</evidence>
<dbReference type="Proteomes" id="UP000886998">
    <property type="component" value="Unassembled WGS sequence"/>
</dbReference>
<keyword evidence="6 8" id="KW-0472">Membrane</keyword>
<dbReference type="PANTHER" id="PTHR12308:SF73">
    <property type="entry name" value="ANOCTAMIN"/>
    <property type="match status" value="1"/>
</dbReference>
<comment type="similarity">
    <text evidence="2 8">Belongs to the anoctamin family.</text>
</comment>